<dbReference type="HAMAP" id="MF_01486">
    <property type="entry name" value="RecC"/>
    <property type="match status" value="1"/>
</dbReference>
<dbReference type="Pfam" id="PF04257">
    <property type="entry name" value="Exonuc_V_gamma"/>
    <property type="match status" value="1"/>
</dbReference>
<feature type="domain" description="RecC C-terminal" evidence="11">
    <location>
        <begin position="805"/>
        <end position="1015"/>
    </location>
</feature>
<dbReference type="Gene3D" id="3.40.50.300">
    <property type="entry name" value="P-loop containing nucleotide triphosphate hydrolases"/>
    <property type="match status" value="2"/>
</dbReference>
<keyword evidence="5 10" id="KW-0347">Helicase</keyword>
<keyword evidence="6 10" id="KW-0269">Exonuclease</keyword>
<evidence type="ECO:0000256" key="9">
    <source>
        <dbReference type="ARBA" id="ARBA00023204"/>
    </source>
</evidence>
<evidence type="ECO:0000256" key="1">
    <source>
        <dbReference type="ARBA" id="ARBA00022722"/>
    </source>
</evidence>
<keyword evidence="8 10" id="KW-0238">DNA-binding</keyword>
<dbReference type="InterPro" id="IPR006697">
    <property type="entry name" value="RecC"/>
</dbReference>
<comment type="miscellaneous">
    <text evidence="10">In the RecBCD complex, RecB has a slow 3'-5' helicase, an exonuclease activity and loads RecA onto ssDNA, RecD has a fast 5'-3' helicase activity, while RecC stimulates the ATPase and processivity of the RecB helicase and contributes to recognition of the Chi site.</text>
</comment>
<evidence type="ECO:0000256" key="3">
    <source>
        <dbReference type="ARBA" id="ARBA00022763"/>
    </source>
</evidence>
<dbReference type="Proteomes" id="UP000078358">
    <property type="component" value="Unassembled WGS sequence"/>
</dbReference>
<evidence type="ECO:0000256" key="2">
    <source>
        <dbReference type="ARBA" id="ARBA00022741"/>
    </source>
</evidence>
<dbReference type="RefSeq" id="WP_064318432.1">
    <property type="nucleotide sequence ID" value="NZ_JACI01000002.1"/>
</dbReference>
<dbReference type="Gene3D" id="3.40.50.10930">
    <property type="match status" value="1"/>
</dbReference>
<dbReference type="GO" id="GO:0005524">
    <property type="term" value="F:ATP binding"/>
    <property type="evidence" value="ECO:0007669"/>
    <property type="project" value="UniProtKB-UniRule"/>
</dbReference>
<dbReference type="Gene3D" id="1.10.10.160">
    <property type="match status" value="1"/>
</dbReference>
<name>A0A179CWB3_BIBTR</name>
<dbReference type="GO" id="GO:0008854">
    <property type="term" value="F:exodeoxyribonuclease V activity"/>
    <property type="evidence" value="ECO:0007669"/>
    <property type="project" value="InterPro"/>
</dbReference>
<evidence type="ECO:0000256" key="7">
    <source>
        <dbReference type="ARBA" id="ARBA00022840"/>
    </source>
</evidence>
<keyword evidence="3 10" id="KW-0227">DNA damage</keyword>
<dbReference type="GO" id="GO:0009338">
    <property type="term" value="C:exodeoxyribonuclease V complex"/>
    <property type="evidence" value="ECO:0007669"/>
    <property type="project" value="InterPro"/>
</dbReference>
<dbReference type="PIRSF" id="PIRSF000980">
    <property type="entry name" value="RecC"/>
    <property type="match status" value="1"/>
</dbReference>
<gene>
    <name evidence="10" type="primary">recC</name>
    <name evidence="12" type="ORF">F480_05230</name>
</gene>
<dbReference type="PANTHER" id="PTHR30591">
    <property type="entry name" value="RECBCD ENZYME SUBUNIT RECC"/>
    <property type="match status" value="1"/>
</dbReference>
<evidence type="ECO:0000259" key="11">
    <source>
        <dbReference type="Pfam" id="PF17946"/>
    </source>
</evidence>
<reference evidence="12 13" key="1">
    <citation type="submission" date="2014-01" db="EMBL/GenBank/DDBJ databases">
        <authorList>
            <person name="Zuccon D."/>
        </authorList>
    </citation>
    <scope>NUCLEOTIDE SEQUENCE [LARGE SCALE GENOMIC DNA]</scope>
    <source>
        <strain evidence="12 13">Y31</strain>
    </source>
</reference>
<evidence type="ECO:0000256" key="5">
    <source>
        <dbReference type="ARBA" id="ARBA00022806"/>
    </source>
</evidence>
<dbReference type="Gene3D" id="1.10.10.990">
    <property type="match status" value="1"/>
</dbReference>
<dbReference type="Pfam" id="PF17946">
    <property type="entry name" value="RecC_C"/>
    <property type="match status" value="1"/>
</dbReference>
<comment type="caution">
    <text evidence="12">The sequence shown here is derived from an EMBL/GenBank/DDBJ whole genome shotgun (WGS) entry which is preliminary data.</text>
</comment>
<dbReference type="AlphaFoldDB" id="A0A179CWB3"/>
<dbReference type="InterPro" id="IPR011335">
    <property type="entry name" value="Restrct_endonuc-II-like"/>
</dbReference>
<evidence type="ECO:0000256" key="8">
    <source>
        <dbReference type="ARBA" id="ARBA00023125"/>
    </source>
</evidence>
<dbReference type="EMBL" id="JACI01000002">
    <property type="protein sequence ID" value="OAQ13818.1"/>
    <property type="molecule type" value="Genomic_DNA"/>
</dbReference>
<accession>A0A179CWB3</accession>
<dbReference type="NCBIfam" id="TIGR01450">
    <property type="entry name" value="recC"/>
    <property type="match status" value="1"/>
</dbReference>
<comment type="subunit">
    <text evidence="10">Heterotrimer of RecB, RecC and RecD. All subunits contribute to DNA-binding.</text>
</comment>
<comment type="similarity">
    <text evidence="10">Belongs to the RecC family.</text>
</comment>
<keyword evidence="9 10" id="KW-0234">DNA repair</keyword>
<evidence type="ECO:0000256" key="10">
    <source>
        <dbReference type="HAMAP-Rule" id="MF_01486"/>
    </source>
</evidence>
<dbReference type="SUPFAM" id="SSF52540">
    <property type="entry name" value="P-loop containing nucleoside triphosphate hydrolases"/>
    <property type="match status" value="2"/>
</dbReference>
<evidence type="ECO:0000313" key="12">
    <source>
        <dbReference type="EMBL" id="OAQ13818.1"/>
    </source>
</evidence>
<dbReference type="SUPFAM" id="SSF52980">
    <property type="entry name" value="Restriction endonuclease-like"/>
    <property type="match status" value="1"/>
</dbReference>
<proteinExistence type="inferred from homology"/>
<dbReference type="InterPro" id="IPR041500">
    <property type="entry name" value="RecC_C"/>
</dbReference>
<evidence type="ECO:0000313" key="13">
    <source>
        <dbReference type="Proteomes" id="UP000078358"/>
    </source>
</evidence>
<sequence length="1095" mass="127801">MLKVYYANQLRDHKDLLVGILENDPNPDPFSQETILVQSIGMAQWLQMEIAQKMGISANIAFPFPTSFVWQQYRTLFPELPKENIFSPSSTVWRFMRLIPKLLSHPSLSPLARYLAEGDQLKLYQLATKIADIFDQYLVYRPQWLIHWEQGENQHILNAITQNSSLKIQAHAELENTIQWQGMLWNALIADIRQDTAEEIFHTSHRAYLQHRYFEKLANLSDLELQKLPKRVFVFGISSLPPSQLAVLKKLSEYITVHLFFTNPSQEYWGDQQDERMLEKLALKQQISSEEMQEYAKGNPLLAVWGKQGKEFFNLLEELEPLINEPRLFDDFTGKYSLLANVKRAILYNQPEFDETLNEHEIPSLQIHACHSKMREVEVLHNRLLAMFEQDPQLSPKDIIVMSPDIDSYAPYINAVFARFQRSDNRYIPFSLSDQKISHVDPVVASFLNLLSFKEKTFSVEEILDLLNVAAIRTKYQISEEQLLQLQEWITSVGIRAGLQQDNPSWQNYNSWENGIARLLLGTALKEENNPWQNVLGFDESYGLNADLTGNFAHFLENLTAWHMQLQTAHTAKQWQAMLLNLLTQFYSEEHEQIDSVLVLQHSIKAVMEPILQTEFNEPLATEIILQLFESRFHDTRSSLNFMVGHVNFCTLLPMRAIPFKVVCLLGMNEGEFPRQQMSNSFDLMQYAHQKGDRARRDDDRYLFLESLLSAQQVFYISYIGQSLTDNQEKLPSILVSQLLDYLSSQLSDSQVQQYLYRHPMTVFSPNNFIDGAISYDVEWLQAKHQPQAINDFSEPIARDFVDLPNEIELDDLISYVQDPVKFFFNRQLGIRFEQHEYAPEPHEVFELSKLDEYQLLNKLVEIKPCDHAQYIENTKLKGKLPHGYFGELATQDMNEKVHMLQIALADYLGKEKSLLEIDYPQGIRLPNGETHQIRVQGYIQNCFEQQQIVQWRVGRLRDKDLIRAWLNYLFLIVTQENNVPFRFYFFDKKVQCLRFTTLDKSQAADLIQIYLQDYFANFGQLTTALTSDLKGYFKTLSEGNENELDLALLEKCLNDSSNPYWYRVVVQTAVPDFNAIHQRTLRWFELMIRSQEIQ</sequence>
<dbReference type="InterPro" id="IPR027417">
    <property type="entry name" value="P-loop_NTPase"/>
</dbReference>
<organism evidence="12 13">
    <name type="scientific">Bibersteinia trehalosi Y31</name>
    <dbReference type="NCBI Taxonomy" id="1261658"/>
    <lineage>
        <taxon>Bacteria</taxon>
        <taxon>Pseudomonadati</taxon>
        <taxon>Pseudomonadota</taxon>
        <taxon>Gammaproteobacteria</taxon>
        <taxon>Pasteurellales</taxon>
        <taxon>Pasteurellaceae</taxon>
        <taxon>Bibersteinia</taxon>
    </lineage>
</organism>
<dbReference type="PATRIC" id="fig|1261658.3.peg.1026"/>
<keyword evidence="2 10" id="KW-0547">Nucleotide-binding</keyword>
<evidence type="ECO:0000256" key="4">
    <source>
        <dbReference type="ARBA" id="ARBA00022801"/>
    </source>
</evidence>
<keyword evidence="1 10" id="KW-0540">Nuclease</keyword>
<comment type="function">
    <text evidence="10">A helicase/nuclease that prepares dsDNA breaks (DSB) for recombinational DNA repair. Binds to DSBs and unwinds DNA via a highly rapid and processive ATP-dependent bidirectional helicase activity. Unwinds dsDNA until it encounters a Chi (crossover hotspot instigator) sequence from the 3' direction. Cuts ssDNA a few nucleotides 3' to the Chi site. The properties and activities of the enzyme are changed at Chi. The Chi-altered holoenzyme produces a long 3'-ssDNA overhang and facilitates RecA-binding to the ssDNA for homologous DNA recombination and repair. Holoenzyme degrades any linearized DNA that is unable to undergo homologous recombination. In the holoenzyme this subunit recognizes the wild-type Chi sequence, and when added to isolated RecB increases its ATP-dependent helicase processivity.</text>
</comment>
<dbReference type="GO" id="GO:0003677">
    <property type="term" value="F:DNA binding"/>
    <property type="evidence" value="ECO:0007669"/>
    <property type="project" value="UniProtKB-UniRule"/>
</dbReference>
<evidence type="ECO:0000256" key="6">
    <source>
        <dbReference type="ARBA" id="ARBA00022839"/>
    </source>
</evidence>
<dbReference type="PANTHER" id="PTHR30591:SF1">
    <property type="entry name" value="RECBCD ENZYME SUBUNIT RECC"/>
    <property type="match status" value="1"/>
</dbReference>
<keyword evidence="7 10" id="KW-0067">ATP-binding</keyword>
<dbReference type="GO" id="GO:0000724">
    <property type="term" value="P:double-strand break repair via homologous recombination"/>
    <property type="evidence" value="ECO:0007669"/>
    <property type="project" value="UniProtKB-UniRule"/>
</dbReference>
<dbReference type="GO" id="GO:0003678">
    <property type="term" value="F:DNA helicase activity"/>
    <property type="evidence" value="ECO:0007669"/>
    <property type="project" value="UniProtKB-UniRule"/>
</dbReference>
<protein>
    <recommendedName>
        <fullName evidence="10">RecBCD enzyme subunit RecC</fullName>
    </recommendedName>
    <alternativeName>
        <fullName evidence="10">Exonuclease V subunit RecC</fullName>
        <shortName evidence="10">ExoV subunit RecC</shortName>
    </alternativeName>
    <alternativeName>
        <fullName evidence="10">Helicase/nuclease RecBCD subunit RecC</fullName>
    </alternativeName>
</protein>
<dbReference type="InterPro" id="IPR013986">
    <property type="entry name" value="DExx_box_DNA_helicase_dom_sf"/>
</dbReference>
<keyword evidence="4 10" id="KW-0378">Hydrolase</keyword>